<accession>A0A8B5Y682</accession>
<dbReference type="Proteomes" id="UP000435910">
    <property type="component" value="Unassembled WGS sequence"/>
</dbReference>
<evidence type="ECO:0000313" key="1">
    <source>
        <dbReference type="EMBL" id="TWL21003.1"/>
    </source>
</evidence>
<proteinExistence type="predicted"/>
<sequence>MNSWRVSFGELKLSEMIAGQLKAYFQNGKGVKGNELYI</sequence>
<organism evidence="1 2">
    <name type="scientific">Bacillus licheniformis</name>
    <dbReference type="NCBI Taxonomy" id="1402"/>
    <lineage>
        <taxon>Bacteria</taxon>
        <taxon>Bacillati</taxon>
        <taxon>Bacillota</taxon>
        <taxon>Bacilli</taxon>
        <taxon>Bacillales</taxon>
        <taxon>Bacillaceae</taxon>
        <taxon>Bacillus</taxon>
    </lineage>
</organism>
<evidence type="ECO:0000313" key="2">
    <source>
        <dbReference type="Proteomes" id="UP000435910"/>
    </source>
</evidence>
<reference evidence="1 2" key="1">
    <citation type="submission" date="2019-06" db="EMBL/GenBank/DDBJ databases">
        <title>Genome sequence analysis of &gt;100 Bacillus licheniformis strains suggests intrinsic resistance to this species.</title>
        <authorList>
            <person name="Wels M."/>
            <person name="Siezen R.J."/>
            <person name="Johansen E."/>
            <person name="Stuer-Lauridsen B."/>
            <person name="Bjerre K."/>
            <person name="Nielsen B.K.K."/>
        </authorList>
    </citation>
    <scope>NUCLEOTIDE SEQUENCE [LARGE SCALE GENOMIC DNA]</scope>
    <source>
        <strain evidence="1 2">BAC-16736</strain>
    </source>
</reference>
<gene>
    <name evidence="1" type="ORF">CHCC16736_2287</name>
</gene>
<dbReference type="EMBL" id="NILC01000033">
    <property type="protein sequence ID" value="TWL21003.1"/>
    <property type="molecule type" value="Genomic_DNA"/>
</dbReference>
<comment type="caution">
    <text evidence="1">The sequence shown here is derived from an EMBL/GenBank/DDBJ whole genome shotgun (WGS) entry which is preliminary data.</text>
</comment>
<protein>
    <submittedName>
        <fullName evidence="1">Uncharacterized protein</fullName>
    </submittedName>
</protein>
<dbReference type="AlphaFoldDB" id="A0A8B5Y682"/>
<name>A0A8B5Y682_BACLI</name>